<name>A0A8T2P1L7_9TELE</name>
<proteinExistence type="predicted"/>
<dbReference type="EMBL" id="JAFBMS010000015">
    <property type="protein sequence ID" value="KAG9346324.1"/>
    <property type="molecule type" value="Genomic_DNA"/>
</dbReference>
<dbReference type="Proteomes" id="UP000824540">
    <property type="component" value="Unassembled WGS sequence"/>
</dbReference>
<keyword evidence="2" id="KW-1185">Reference proteome</keyword>
<accession>A0A8T2P1L7</accession>
<evidence type="ECO:0000313" key="2">
    <source>
        <dbReference type="Proteomes" id="UP000824540"/>
    </source>
</evidence>
<dbReference type="AlphaFoldDB" id="A0A8T2P1L7"/>
<protein>
    <submittedName>
        <fullName evidence="1">Uncharacterized protein</fullName>
    </submittedName>
</protein>
<sequence>MGVRRGNEKTVGTTESSLCASPLIFVQLSAEICTVDQPQTFAVCPLLSGVAGEFTGREEVKLESRVPGKDIPAKLVKTLVRQS</sequence>
<comment type="caution">
    <text evidence="1">The sequence shown here is derived from an EMBL/GenBank/DDBJ whole genome shotgun (WGS) entry which is preliminary data.</text>
</comment>
<evidence type="ECO:0000313" key="1">
    <source>
        <dbReference type="EMBL" id="KAG9346324.1"/>
    </source>
</evidence>
<gene>
    <name evidence="1" type="ORF">JZ751_006635</name>
</gene>
<reference evidence="1" key="1">
    <citation type="thesis" date="2021" institute="BYU ScholarsArchive" country="Provo, UT, USA">
        <title>Applications of and Algorithms for Genome Assembly and Genomic Analyses with an Emphasis on Marine Teleosts.</title>
        <authorList>
            <person name="Pickett B.D."/>
        </authorList>
    </citation>
    <scope>NUCLEOTIDE SEQUENCE</scope>
    <source>
        <strain evidence="1">HI-2016</strain>
    </source>
</reference>
<organism evidence="1 2">
    <name type="scientific">Albula glossodonta</name>
    <name type="common">roundjaw bonefish</name>
    <dbReference type="NCBI Taxonomy" id="121402"/>
    <lineage>
        <taxon>Eukaryota</taxon>
        <taxon>Metazoa</taxon>
        <taxon>Chordata</taxon>
        <taxon>Craniata</taxon>
        <taxon>Vertebrata</taxon>
        <taxon>Euteleostomi</taxon>
        <taxon>Actinopterygii</taxon>
        <taxon>Neopterygii</taxon>
        <taxon>Teleostei</taxon>
        <taxon>Albuliformes</taxon>
        <taxon>Albulidae</taxon>
        <taxon>Albula</taxon>
    </lineage>
</organism>